<organism evidence="2 3">
    <name type="scientific">Gymnopus androsaceus JB14</name>
    <dbReference type="NCBI Taxonomy" id="1447944"/>
    <lineage>
        <taxon>Eukaryota</taxon>
        <taxon>Fungi</taxon>
        <taxon>Dikarya</taxon>
        <taxon>Basidiomycota</taxon>
        <taxon>Agaricomycotina</taxon>
        <taxon>Agaricomycetes</taxon>
        <taxon>Agaricomycetidae</taxon>
        <taxon>Agaricales</taxon>
        <taxon>Marasmiineae</taxon>
        <taxon>Omphalotaceae</taxon>
        <taxon>Gymnopus</taxon>
    </lineage>
</organism>
<name>A0A6A4I9T8_9AGAR</name>
<dbReference type="AlphaFoldDB" id="A0A6A4I9T8"/>
<reference evidence="2" key="1">
    <citation type="journal article" date="2019" name="Environ. Microbiol.">
        <title>Fungal ecological strategies reflected in gene transcription - a case study of two litter decomposers.</title>
        <authorList>
            <person name="Barbi F."/>
            <person name="Kohler A."/>
            <person name="Barry K."/>
            <person name="Baskaran P."/>
            <person name="Daum C."/>
            <person name="Fauchery L."/>
            <person name="Ihrmark K."/>
            <person name="Kuo A."/>
            <person name="LaButti K."/>
            <person name="Lipzen A."/>
            <person name="Morin E."/>
            <person name="Grigoriev I.V."/>
            <person name="Henrissat B."/>
            <person name="Lindahl B."/>
            <person name="Martin F."/>
        </authorList>
    </citation>
    <scope>NUCLEOTIDE SEQUENCE</scope>
    <source>
        <strain evidence="2">JB14</strain>
    </source>
</reference>
<evidence type="ECO:0000313" key="3">
    <source>
        <dbReference type="Proteomes" id="UP000799118"/>
    </source>
</evidence>
<keyword evidence="3" id="KW-1185">Reference proteome</keyword>
<accession>A0A6A4I9T8</accession>
<evidence type="ECO:0000256" key="1">
    <source>
        <dbReference type="SAM" id="Coils"/>
    </source>
</evidence>
<keyword evidence="1" id="KW-0175">Coiled coil</keyword>
<dbReference type="EMBL" id="ML769401">
    <property type="protein sequence ID" value="KAE9406613.1"/>
    <property type="molecule type" value="Genomic_DNA"/>
</dbReference>
<feature type="non-terminal residue" evidence="2">
    <location>
        <position position="233"/>
    </location>
</feature>
<sequence length="233" mass="26827">MSESSDSDLCSQCRKPAFNPRVDVDSSDLYSRLRSESGPSAVQRQDIEDLLLLCDRDYEDYELEVARLESQILYIRQQQKQLKRHKKTLRSLCSPIRKLPNEILRLIFDYACKSNLLQEFPWSLDSKGPPTDASSFPITFLPASSISATCSRWRCVAMSTPSLWSRLKLEISAWETSPKNTNAFTDALELYLQRSKDYPLDINLHVSGDEGLEHKPLPLTLLIQHSKRWKSFQ</sequence>
<dbReference type="Proteomes" id="UP000799118">
    <property type="component" value="Unassembled WGS sequence"/>
</dbReference>
<protein>
    <submittedName>
        <fullName evidence="2">Uncharacterized protein</fullName>
    </submittedName>
</protein>
<dbReference type="Gene3D" id="1.20.1280.50">
    <property type="match status" value="1"/>
</dbReference>
<gene>
    <name evidence="2" type="ORF">BT96DRAFT_810715</name>
</gene>
<feature type="coiled-coil region" evidence="1">
    <location>
        <begin position="51"/>
        <end position="78"/>
    </location>
</feature>
<dbReference type="OrthoDB" id="3155440at2759"/>
<evidence type="ECO:0000313" key="2">
    <source>
        <dbReference type="EMBL" id="KAE9406613.1"/>
    </source>
</evidence>
<proteinExistence type="predicted"/>